<dbReference type="SMART" id="SM00278">
    <property type="entry name" value="HhH1"/>
    <property type="match status" value="3"/>
</dbReference>
<dbReference type="InterPro" id="IPR041663">
    <property type="entry name" value="DisA/LigA_HHH"/>
</dbReference>
<comment type="caution">
    <text evidence="14">The sequence shown here is derived from an EMBL/GenBank/DDBJ whole genome shotgun (WGS) entry which is preliminary data.</text>
</comment>
<sequence>MENSHQKEQKIKRIKELTGLLSRASKAYYQEDREMMTNLEYDALYDELEALEKETGVVMAGSPTMTVGYQVLSDLPKEAHPKRMLSLDKTKDVGQLISWIGDQDGLLSWKLDGLTIVLTYRDGSLFKAVTRGNGEIGEVVTANAKTFVNLPLSIDFKGELILRGEAVISYEDFEKINQQIEDDSAKYKNPRNLCSGSVRQLSNKITADRNVRFYAFAVVSAQGLDFAKREEQFRWLSERGFECVEYEKVSRDTMAKAVREFADRIGSNPIPSDGLVLTYDDIAYGTSLGQTAKFPRDSIAFKWKDELKETTLRQIEWSASRTGLINPIAIFDPVELEGTTVSRASVHNVSVMRELKLGIGDRITVYKANMIIPQIAENLTCSDSIVLPDVCPVCGRPVTVREENGVTTLHCSNQNCLAKQIKKLTLFVSRDAMNIEGLSEMTIEKLVDEGMVKELADLFRMDQFRERFTEMEGFGEKSFENLLKSAEKARHTTPDRLLYSLGIPGIGRANARMICRACGNKWKKIQELSFEDLTAIDGIGDIMAGSYREFFSSEENKKTVADLLAILDLDETEEKTGNTLAGMTFVITGSLDRYENRDALKADIEKAGGKVAGSVSAKTSYLINNDVNSSSGKNKKARELGIPVINEEEAIEMLNGNK</sequence>
<organism evidence="14 15">
    <name type="scientific">Candidatus Fimisoma avicola</name>
    <dbReference type="NCBI Taxonomy" id="2840826"/>
    <lineage>
        <taxon>Bacteria</taxon>
        <taxon>Bacillati</taxon>
        <taxon>Bacillota</taxon>
        <taxon>Clostridia</taxon>
        <taxon>Eubacteriales</taxon>
        <taxon>Candidatus Fimisoma</taxon>
    </lineage>
</organism>
<dbReference type="GO" id="GO:0003677">
    <property type="term" value="F:DNA binding"/>
    <property type="evidence" value="ECO:0007669"/>
    <property type="project" value="InterPro"/>
</dbReference>
<dbReference type="PROSITE" id="PS50172">
    <property type="entry name" value="BRCT"/>
    <property type="match status" value="1"/>
</dbReference>
<evidence type="ECO:0000256" key="8">
    <source>
        <dbReference type="ARBA" id="ARBA00023027"/>
    </source>
</evidence>
<dbReference type="EMBL" id="DVMO01000138">
    <property type="protein sequence ID" value="HIU28475.1"/>
    <property type="molecule type" value="Genomic_DNA"/>
</dbReference>
<keyword evidence="5 12" id="KW-0227">DNA damage</keyword>
<dbReference type="InterPro" id="IPR012340">
    <property type="entry name" value="NA-bd_OB-fold"/>
</dbReference>
<dbReference type="InterPro" id="IPR003583">
    <property type="entry name" value="Hlx-hairpin-Hlx_DNA-bd_motif"/>
</dbReference>
<dbReference type="HAMAP" id="MF_01588">
    <property type="entry name" value="DNA_ligase_A"/>
    <property type="match status" value="1"/>
</dbReference>
<keyword evidence="2 12" id="KW-0436">Ligase</keyword>
<evidence type="ECO:0000256" key="1">
    <source>
        <dbReference type="ARBA" id="ARBA00004067"/>
    </source>
</evidence>
<keyword evidence="4 12" id="KW-0479">Metal-binding</keyword>
<evidence type="ECO:0000256" key="2">
    <source>
        <dbReference type="ARBA" id="ARBA00022598"/>
    </source>
</evidence>
<feature type="binding site" evidence="12">
    <location>
        <position position="391"/>
    </location>
    <ligand>
        <name>Zn(2+)</name>
        <dbReference type="ChEBI" id="CHEBI:29105"/>
    </ligand>
</feature>
<dbReference type="NCBIfam" id="TIGR00575">
    <property type="entry name" value="dnlj"/>
    <property type="match status" value="1"/>
</dbReference>
<keyword evidence="10 12" id="KW-0464">Manganese</keyword>
<feature type="binding site" evidence="12">
    <location>
        <begin position="86"/>
        <end position="87"/>
    </location>
    <ligand>
        <name>NAD(+)</name>
        <dbReference type="ChEBI" id="CHEBI:57540"/>
    </ligand>
</feature>
<evidence type="ECO:0000256" key="10">
    <source>
        <dbReference type="ARBA" id="ARBA00023211"/>
    </source>
</evidence>
<reference evidence="14" key="1">
    <citation type="submission" date="2020-10" db="EMBL/GenBank/DDBJ databases">
        <authorList>
            <person name="Gilroy R."/>
        </authorList>
    </citation>
    <scope>NUCLEOTIDE SEQUENCE</scope>
    <source>
        <strain evidence="14">11300</strain>
    </source>
</reference>
<feature type="binding site" evidence="12">
    <location>
        <position position="165"/>
    </location>
    <ligand>
        <name>NAD(+)</name>
        <dbReference type="ChEBI" id="CHEBI:57540"/>
    </ligand>
</feature>
<dbReference type="InterPro" id="IPR013840">
    <property type="entry name" value="DNAligase_N"/>
</dbReference>
<comment type="catalytic activity">
    <reaction evidence="11 12">
        <text>NAD(+) + (deoxyribonucleotide)n-3'-hydroxyl + 5'-phospho-(deoxyribonucleotide)m = (deoxyribonucleotide)n+m + AMP + beta-nicotinamide D-nucleotide.</text>
        <dbReference type="EC" id="6.5.1.2"/>
    </reaction>
</comment>
<dbReference type="InterPro" id="IPR010994">
    <property type="entry name" value="RuvA_2-like"/>
</dbReference>
<name>A0A9D1L8W1_9FIRM</name>
<gene>
    <name evidence="12 14" type="primary">ligA</name>
    <name evidence="14" type="ORF">IAD16_08865</name>
</gene>
<dbReference type="Gene3D" id="3.40.50.10190">
    <property type="entry name" value="BRCT domain"/>
    <property type="match status" value="1"/>
</dbReference>
<evidence type="ECO:0000256" key="6">
    <source>
        <dbReference type="ARBA" id="ARBA00022833"/>
    </source>
</evidence>
<dbReference type="InterPro" id="IPR013839">
    <property type="entry name" value="DNAligase_adenylation"/>
</dbReference>
<evidence type="ECO:0000256" key="5">
    <source>
        <dbReference type="ARBA" id="ARBA00022763"/>
    </source>
</evidence>
<dbReference type="InterPro" id="IPR004150">
    <property type="entry name" value="NAD_DNA_ligase_OB"/>
</dbReference>
<dbReference type="PIRSF" id="PIRSF001604">
    <property type="entry name" value="LigA"/>
    <property type="match status" value="1"/>
</dbReference>
<feature type="binding site" evidence="12">
    <location>
        <position position="302"/>
    </location>
    <ligand>
        <name>NAD(+)</name>
        <dbReference type="ChEBI" id="CHEBI:57540"/>
    </ligand>
</feature>
<comment type="function">
    <text evidence="1 12">DNA ligase that catalyzes the formation of phosphodiester linkages between 5'-phosphoryl and 3'-hydroxyl groups in double-stranded DNA using NAD as a coenzyme and as the energy source for the reaction. It is essential for DNA replication and repair of damaged DNA.</text>
</comment>
<feature type="domain" description="BRCT" evidence="13">
    <location>
        <begin position="575"/>
        <end position="658"/>
    </location>
</feature>
<dbReference type="EC" id="6.5.1.2" evidence="12"/>
<feature type="active site" description="N6-AMP-lysine intermediate" evidence="12">
    <location>
        <position position="110"/>
    </location>
</feature>
<dbReference type="InterPro" id="IPR001679">
    <property type="entry name" value="DNA_ligase"/>
</dbReference>
<reference evidence="14" key="2">
    <citation type="journal article" date="2021" name="PeerJ">
        <title>Extensive microbial diversity within the chicken gut microbiome revealed by metagenomics and culture.</title>
        <authorList>
            <person name="Gilroy R."/>
            <person name="Ravi A."/>
            <person name="Getino M."/>
            <person name="Pursley I."/>
            <person name="Horton D.L."/>
            <person name="Alikhan N.F."/>
            <person name="Baker D."/>
            <person name="Gharbi K."/>
            <person name="Hall N."/>
            <person name="Watson M."/>
            <person name="Adriaenssens E.M."/>
            <person name="Foster-Nyarko E."/>
            <person name="Jarju S."/>
            <person name="Secka A."/>
            <person name="Antonio M."/>
            <person name="Oren A."/>
            <person name="Chaudhuri R.R."/>
            <person name="La Ragione R."/>
            <person name="Hildebrand F."/>
            <person name="Pallen M.J."/>
        </authorList>
    </citation>
    <scope>NUCLEOTIDE SEQUENCE</scope>
    <source>
        <strain evidence="14">11300</strain>
    </source>
</reference>
<evidence type="ECO:0000256" key="4">
    <source>
        <dbReference type="ARBA" id="ARBA00022723"/>
    </source>
</evidence>
<keyword evidence="8 12" id="KW-0520">NAD</keyword>
<dbReference type="Pfam" id="PF14520">
    <property type="entry name" value="HHH_5"/>
    <property type="match status" value="1"/>
</dbReference>
<proteinExistence type="inferred from homology"/>
<feature type="binding site" evidence="12">
    <location>
        <position position="411"/>
    </location>
    <ligand>
        <name>Zn(2+)</name>
        <dbReference type="ChEBI" id="CHEBI:29105"/>
    </ligand>
</feature>
<comment type="cofactor">
    <cofactor evidence="12">
        <name>Mg(2+)</name>
        <dbReference type="ChEBI" id="CHEBI:18420"/>
    </cofactor>
    <cofactor evidence="12">
        <name>Mn(2+)</name>
        <dbReference type="ChEBI" id="CHEBI:29035"/>
    </cofactor>
</comment>
<feature type="binding site" evidence="12">
    <location>
        <position position="394"/>
    </location>
    <ligand>
        <name>Zn(2+)</name>
        <dbReference type="ChEBI" id="CHEBI:29105"/>
    </ligand>
</feature>
<dbReference type="Gene3D" id="2.40.50.140">
    <property type="entry name" value="Nucleic acid-binding proteins"/>
    <property type="match status" value="1"/>
</dbReference>
<keyword evidence="7 12" id="KW-0460">Magnesium</keyword>
<feature type="binding site" evidence="12">
    <location>
        <position position="131"/>
    </location>
    <ligand>
        <name>NAD(+)</name>
        <dbReference type="ChEBI" id="CHEBI:57540"/>
    </ligand>
</feature>
<dbReference type="Gene3D" id="1.10.150.20">
    <property type="entry name" value="5' to 3' exonuclease, C-terminal subdomain"/>
    <property type="match status" value="2"/>
</dbReference>
<dbReference type="SUPFAM" id="SSF47781">
    <property type="entry name" value="RuvA domain 2-like"/>
    <property type="match status" value="1"/>
</dbReference>
<evidence type="ECO:0000256" key="11">
    <source>
        <dbReference type="ARBA" id="ARBA00034005"/>
    </source>
</evidence>
<dbReference type="SMART" id="SM00532">
    <property type="entry name" value="LIGANc"/>
    <property type="match status" value="1"/>
</dbReference>
<evidence type="ECO:0000256" key="7">
    <source>
        <dbReference type="ARBA" id="ARBA00022842"/>
    </source>
</evidence>
<keyword evidence="3 12" id="KW-0235">DNA replication</keyword>
<dbReference type="Proteomes" id="UP000824091">
    <property type="component" value="Unassembled WGS sequence"/>
</dbReference>
<dbReference type="AlphaFoldDB" id="A0A9D1L8W1"/>
<protein>
    <recommendedName>
        <fullName evidence="12">DNA ligase</fullName>
        <ecNumber evidence="12">6.5.1.2</ecNumber>
    </recommendedName>
    <alternativeName>
        <fullName evidence="12">Polydeoxyribonucleotide synthase [NAD(+)]</fullName>
    </alternativeName>
</protein>
<dbReference type="GO" id="GO:0006281">
    <property type="term" value="P:DNA repair"/>
    <property type="evidence" value="ECO:0007669"/>
    <property type="project" value="UniProtKB-KW"/>
</dbReference>
<dbReference type="InterPro" id="IPR001357">
    <property type="entry name" value="BRCT_dom"/>
</dbReference>
<dbReference type="Pfam" id="PF12826">
    <property type="entry name" value="HHH_2"/>
    <property type="match status" value="1"/>
</dbReference>
<dbReference type="GO" id="GO:0006260">
    <property type="term" value="P:DNA replication"/>
    <property type="evidence" value="ECO:0007669"/>
    <property type="project" value="UniProtKB-KW"/>
</dbReference>
<dbReference type="GO" id="GO:0003911">
    <property type="term" value="F:DNA ligase (NAD+) activity"/>
    <property type="evidence" value="ECO:0007669"/>
    <property type="project" value="UniProtKB-UniRule"/>
</dbReference>
<evidence type="ECO:0000313" key="15">
    <source>
        <dbReference type="Proteomes" id="UP000824091"/>
    </source>
</evidence>
<accession>A0A9D1L8W1</accession>
<evidence type="ECO:0000313" key="14">
    <source>
        <dbReference type="EMBL" id="HIU28475.1"/>
    </source>
</evidence>
<keyword evidence="9 12" id="KW-0234">DNA repair</keyword>
<feature type="binding site" evidence="12">
    <location>
        <position position="416"/>
    </location>
    <ligand>
        <name>Zn(2+)</name>
        <dbReference type="ChEBI" id="CHEBI:29105"/>
    </ligand>
</feature>
<evidence type="ECO:0000256" key="3">
    <source>
        <dbReference type="ARBA" id="ARBA00022705"/>
    </source>
</evidence>
<dbReference type="CDD" id="cd17748">
    <property type="entry name" value="BRCT_DNA_ligase_like"/>
    <property type="match status" value="1"/>
</dbReference>
<dbReference type="SUPFAM" id="SSF50249">
    <property type="entry name" value="Nucleic acid-binding proteins"/>
    <property type="match status" value="1"/>
</dbReference>
<keyword evidence="6 12" id="KW-0862">Zinc</keyword>
<dbReference type="Pfam" id="PF00533">
    <property type="entry name" value="BRCT"/>
    <property type="match status" value="1"/>
</dbReference>
<dbReference type="NCBIfam" id="NF005932">
    <property type="entry name" value="PRK07956.1"/>
    <property type="match status" value="1"/>
</dbReference>
<dbReference type="SUPFAM" id="SSF56091">
    <property type="entry name" value="DNA ligase/mRNA capping enzyme, catalytic domain"/>
    <property type="match status" value="1"/>
</dbReference>
<evidence type="ECO:0000259" key="13">
    <source>
        <dbReference type="PROSITE" id="PS50172"/>
    </source>
</evidence>
<evidence type="ECO:0000256" key="12">
    <source>
        <dbReference type="HAMAP-Rule" id="MF_01588"/>
    </source>
</evidence>
<dbReference type="Pfam" id="PF01653">
    <property type="entry name" value="DNA_ligase_aden"/>
    <property type="match status" value="1"/>
</dbReference>
<evidence type="ECO:0000256" key="9">
    <source>
        <dbReference type="ARBA" id="ARBA00023204"/>
    </source>
</evidence>
<comment type="caution">
    <text evidence="12">Lacks conserved residue(s) required for the propagation of feature annotation.</text>
</comment>
<dbReference type="SUPFAM" id="SSF52113">
    <property type="entry name" value="BRCT domain"/>
    <property type="match status" value="1"/>
</dbReference>
<comment type="similarity">
    <text evidence="12">Belongs to the NAD-dependent DNA ligase family. LigA subfamily.</text>
</comment>
<dbReference type="SMART" id="SM00292">
    <property type="entry name" value="BRCT"/>
    <property type="match status" value="1"/>
</dbReference>
<dbReference type="Gene3D" id="1.10.287.610">
    <property type="entry name" value="Helix hairpin bin"/>
    <property type="match status" value="1"/>
</dbReference>
<dbReference type="Gene3D" id="3.30.470.30">
    <property type="entry name" value="DNA ligase/mRNA capping enzyme"/>
    <property type="match status" value="1"/>
</dbReference>
<dbReference type="GO" id="GO:0046872">
    <property type="term" value="F:metal ion binding"/>
    <property type="evidence" value="ECO:0007669"/>
    <property type="project" value="UniProtKB-KW"/>
</dbReference>
<dbReference type="Pfam" id="PF03120">
    <property type="entry name" value="OB_DNA_ligase"/>
    <property type="match status" value="1"/>
</dbReference>
<dbReference type="InterPro" id="IPR036420">
    <property type="entry name" value="BRCT_dom_sf"/>
</dbReference>